<keyword evidence="2" id="KW-1185">Reference proteome</keyword>
<dbReference type="AlphaFoldDB" id="A0A1X0P0E9"/>
<dbReference type="OrthoDB" id="245678at2759"/>
<name>A0A1X0P0E9_9TRYP</name>
<comment type="caution">
    <text evidence="1">The sequence shown here is derived from an EMBL/GenBank/DDBJ whole genome shotgun (WGS) entry which is preliminary data.</text>
</comment>
<gene>
    <name evidence="1" type="ORF">TM35_000102370</name>
</gene>
<dbReference type="GeneID" id="39984508"/>
<dbReference type="Proteomes" id="UP000192257">
    <property type="component" value="Unassembled WGS sequence"/>
</dbReference>
<reference evidence="1 2" key="1">
    <citation type="submission" date="2017-03" db="EMBL/GenBank/DDBJ databases">
        <title>An alternative strategy for trypanosome survival in the mammalian bloodstream revealed through genome and transcriptome analysis of the ubiquitous bovine parasite Trypanosoma (Megatrypanum) theileri.</title>
        <authorList>
            <person name="Kelly S."/>
            <person name="Ivens A."/>
            <person name="Mott A."/>
            <person name="O'Neill E."/>
            <person name="Emms D."/>
            <person name="Macleod O."/>
            <person name="Voorheis P."/>
            <person name="Matthews J."/>
            <person name="Matthews K."/>
            <person name="Carrington M."/>
        </authorList>
    </citation>
    <scope>NUCLEOTIDE SEQUENCE [LARGE SCALE GENOMIC DNA]</scope>
    <source>
        <strain evidence="1">Edinburgh</strain>
    </source>
</reference>
<dbReference type="EMBL" id="NBCO01000010">
    <property type="protein sequence ID" value="ORC89969.1"/>
    <property type="molecule type" value="Genomic_DNA"/>
</dbReference>
<evidence type="ECO:0000313" key="2">
    <source>
        <dbReference type="Proteomes" id="UP000192257"/>
    </source>
</evidence>
<sequence>MRRPLCVSGHHFSPENEAILWTHAMARNYLTEVWVPETLVARLQLQPADTNSNLPVGINAANGRRFFYNLSQLSCTYKELQMKMLGNVATIYSNTTSYETRNDTHPLNTNGELFPHTFTEEVVTRFGPQGKEGQSRYWATIEEAEHIFGVPFEPSFLTKANGVTLYRDEVSPRAVYYNVCGTKRPEMFNTMTCCRYAPINFYGQKYSPTVATQLKANAILHGCINSTMWITTQRAIRSGVGIRQGVKPITFCFGDIFHLINVAMTNHPARLLEQALTRTPHVTENDTFLTISE</sequence>
<organism evidence="1 2">
    <name type="scientific">Trypanosoma theileri</name>
    <dbReference type="NCBI Taxonomy" id="67003"/>
    <lineage>
        <taxon>Eukaryota</taxon>
        <taxon>Discoba</taxon>
        <taxon>Euglenozoa</taxon>
        <taxon>Kinetoplastea</taxon>
        <taxon>Metakinetoplastina</taxon>
        <taxon>Trypanosomatida</taxon>
        <taxon>Trypanosomatidae</taxon>
        <taxon>Trypanosoma</taxon>
    </lineage>
</organism>
<dbReference type="RefSeq" id="XP_028884035.1">
    <property type="nucleotide sequence ID" value="XM_029024728.1"/>
</dbReference>
<protein>
    <submittedName>
        <fullName evidence="1">Uncharacterized protein</fullName>
    </submittedName>
</protein>
<proteinExistence type="predicted"/>
<accession>A0A1X0P0E9</accession>
<dbReference type="VEuPathDB" id="TriTrypDB:TM35_000102370"/>
<evidence type="ECO:0000313" key="1">
    <source>
        <dbReference type="EMBL" id="ORC89969.1"/>
    </source>
</evidence>